<evidence type="ECO:0000313" key="2">
    <source>
        <dbReference type="Proteomes" id="UP000321790"/>
    </source>
</evidence>
<proteinExistence type="predicted"/>
<dbReference type="InterPro" id="IPR045990">
    <property type="entry name" value="DUF5946"/>
</dbReference>
<protein>
    <submittedName>
        <fullName evidence="1">Uncharacterized protein</fullName>
    </submittedName>
</protein>
<organism evidence="1 2">
    <name type="scientific">Seonamhaeicola algicola</name>
    <dbReference type="NCBI Taxonomy" id="1719036"/>
    <lineage>
        <taxon>Bacteria</taxon>
        <taxon>Pseudomonadati</taxon>
        <taxon>Bacteroidota</taxon>
        <taxon>Flavobacteriia</taxon>
        <taxon>Flavobacteriales</taxon>
        <taxon>Flavobacteriaceae</taxon>
    </lineage>
</organism>
<dbReference type="EMBL" id="VOSC01000019">
    <property type="protein sequence ID" value="TXE11735.1"/>
    <property type="molecule type" value="Genomic_DNA"/>
</dbReference>
<dbReference type="OrthoDB" id="158614at2"/>
<dbReference type="Pfam" id="PF19371">
    <property type="entry name" value="DUF5946"/>
    <property type="match status" value="1"/>
</dbReference>
<name>A0A5C7AZ35_9FLAO</name>
<dbReference type="Proteomes" id="UP000321790">
    <property type="component" value="Unassembled WGS sequence"/>
</dbReference>
<comment type="caution">
    <text evidence="1">The sequence shown here is derived from an EMBL/GenBank/DDBJ whole genome shotgun (WGS) entry which is preliminary data.</text>
</comment>
<dbReference type="AlphaFoldDB" id="A0A5C7AZ35"/>
<accession>A0A5C7AZ35</accession>
<keyword evidence="2" id="KW-1185">Reference proteome</keyword>
<gene>
    <name evidence="1" type="ORF">FUA26_06605</name>
</gene>
<reference evidence="2" key="1">
    <citation type="submission" date="2019-08" db="EMBL/GenBank/DDBJ databases">
        <title>Seonamhaeicola sediminis sp. nov., isolated from marine sediment.</title>
        <authorList>
            <person name="Cao W.R."/>
        </authorList>
    </citation>
    <scope>NUCLEOTIDE SEQUENCE [LARGE SCALE GENOMIC DNA]</scope>
    <source>
        <strain evidence="2">Gy8</strain>
    </source>
</reference>
<sequence length="123" mass="14675">MTHKDSSFIHQHIVDAYGAQIANQTTKKIRTIFSLVGLYLYLEMDYTGRKVQEFHTLMSKNKMEWPKIDFPKYRGEIGVSDVLATKQGFERDNMIRNWCFSVWKEYEENRNSIIELVKKYNNK</sequence>
<evidence type="ECO:0000313" key="1">
    <source>
        <dbReference type="EMBL" id="TXE11735.1"/>
    </source>
</evidence>